<dbReference type="OrthoDB" id="7477923at2759"/>
<comment type="caution">
    <text evidence="2">The sequence shown here is derived from an EMBL/GenBank/DDBJ whole genome shotgun (WGS) entry which is preliminary data.</text>
</comment>
<feature type="region of interest" description="Disordered" evidence="1">
    <location>
        <begin position="87"/>
        <end position="143"/>
    </location>
</feature>
<dbReference type="PANTHER" id="PTHR33273:SF2">
    <property type="entry name" value="ENDONUCLEASE_EXONUCLEASE_PHOSPHATASE DOMAIN-CONTAINING PROTEIN"/>
    <property type="match status" value="1"/>
</dbReference>
<proteinExistence type="predicted"/>
<reference evidence="2" key="1">
    <citation type="submission" date="2013-04" db="EMBL/GenBank/DDBJ databases">
        <authorList>
            <person name="Qu J."/>
            <person name="Murali S.C."/>
            <person name="Bandaranaike D."/>
            <person name="Bellair M."/>
            <person name="Blankenburg K."/>
            <person name="Chao H."/>
            <person name="Dinh H."/>
            <person name="Doddapaneni H."/>
            <person name="Downs B."/>
            <person name="Dugan-Rocha S."/>
            <person name="Elkadiri S."/>
            <person name="Gnanaolivu R.D."/>
            <person name="Hernandez B."/>
            <person name="Javaid M."/>
            <person name="Jayaseelan J.C."/>
            <person name="Lee S."/>
            <person name="Li M."/>
            <person name="Ming W."/>
            <person name="Munidasa M."/>
            <person name="Muniz J."/>
            <person name="Nguyen L."/>
            <person name="Ongeri F."/>
            <person name="Osuji N."/>
            <person name="Pu L.-L."/>
            <person name="Puazo M."/>
            <person name="Qu C."/>
            <person name="Quiroz J."/>
            <person name="Raj R."/>
            <person name="Weissenberger G."/>
            <person name="Xin Y."/>
            <person name="Zou X."/>
            <person name="Han Y."/>
            <person name="Richards S."/>
            <person name="Worley K."/>
            <person name="Muzny D."/>
            <person name="Gibbs R."/>
        </authorList>
    </citation>
    <scope>NUCLEOTIDE SEQUENCE</scope>
    <source>
        <strain evidence="2">Sampled in the wild</strain>
    </source>
</reference>
<keyword evidence="3" id="KW-1185">Reference proteome</keyword>
<feature type="compositionally biased region" description="Polar residues" evidence="1">
    <location>
        <begin position="87"/>
        <end position="96"/>
    </location>
</feature>
<feature type="compositionally biased region" description="Basic and acidic residues" evidence="1">
    <location>
        <begin position="129"/>
        <end position="142"/>
    </location>
</feature>
<dbReference type="Proteomes" id="UP000792457">
    <property type="component" value="Unassembled WGS sequence"/>
</dbReference>
<sequence>MSHRNLAAIPNQRDHRSSVKMNSSQFLKKFPSASSLDYVNSILNGIGNNNQGTSSSPSPKLIKDHGRSVDTGGSNLASAQLNTKLSVNPLSDSPAQSPGVANISFKASDQTSGRKESDSGHRESRGKKAGKDSRSSELRKSNVEPVTVTHISAIVNEAKALAKMEEELEAVEFNNDPAAERFLQLSYVCGFKIRIEKFKAPKGSPQCHRYQPFGHVDKACHMPAKCVKCDLGNFTRECVKPNAEPAVCANCGGKHPANYRGCPVYQKRKLKIKMMKEKARLRINVNKIADIPRNLNLDQNNFPALKNNVTNVSYARVASMPSEAVDPASAEINSMREDIRPQSNATHAQVWETVPAETRPTTPPPAPSQSAVDWRDKVRVWFFQLVQFMTQEEWNANGIFNKMTELSNVLHAKNIDVAMIAETHLTADIGLDISGFTCIRKENTRKIGRACILVSTKLKTRHLKLPKFKNLQAAGIQIVGERSNFNFIAAYNSPSKRLLKTDFYRFAGKFSNTPTINGGDLNAKNKT</sequence>
<protein>
    <recommendedName>
        <fullName evidence="4">Gag-like protein</fullName>
    </recommendedName>
</protein>
<dbReference type="PANTHER" id="PTHR33273">
    <property type="entry name" value="DOMAIN-CONTAINING PROTEIN, PUTATIVE-RELATED"/>
    <property type="match status" value="1"/>
</dbReference>
<dbReference type="InterPro" id="IPR036691">
    <property type="entry name" value="Endo/exonu/phosph_ase_sf"/>
</dbReference>
<evidence type="ECO:0000256" key="1">
    <source>
        <dbReference type="SAM" id="MobiDB-lite"/>
    </source>
</evidence>
<feature type="region of interest" description="Disordered" evidence="1">
    <location>
        <begin position="1"/>
        <end position="22"/>
    </location>
</feature>
<evidence type="ECO:0000313" key="3">
    <source>
        <dbReference type="Proteomes" id="UP000792457"/>
    </source>
</evidence>
<reference evidence="2" key="2">
    <citation type="submission" date="2017-10" db="EMBL/GenBank/DDBJ databases">
        <title>Ladona fulva Genome sequencing and assembly.</title>
        <authorList>
            <person name="Murali S."/>
            <person name="Richards S."/>
            <person name="Bandaranaike D."/>
            <person name="Bellair M."/>
            <person name="Blankenburg K."/>
            <person name="Chao H."/>
            <person name="Dinh H."/>
            <person name="Doddapaneni H."/>
            <person name="Dugan-Rocha S."/>
            <person name="Elkadiri S."/>
            <person name="Gnanaolivu R."/>
            <person name="Hernandez B."/>
            <person name="Skinner E."/>
            <person name="Javaid M."/>
            <person name="Lee S."/>
            <person name="Li M."/>
            <person name="Ming W."/>
            <person name="Munidasa M."/>
            <person name="Muniz J."/>
            <person name="Nguyen L."/>
            <person name="Hughes D."/>
            <person name="Osuji N."/>
            <person name="Pu L.-L."/>
            <person name="Puazo M."/>
            <person name="Qu C."/>
            <person name="Quiroz J."/>
            <person name="Raj R."/>
            <person name="Weissenberger G."/>
            <person name="Xin Y."/>
            <person name="Zou X."/>
            <person name="Han Y."/>
            <person name="Worley K."/>
            <person name="Muzny D."/>
            <person name="Gibbs R."/>
        </authorList>
    </citation>
    <scope>NUCLEOTIDE SEQUENCE</scope>
    <source>
        <strain evidence="2">Sampled in the wild</strain>
    </source>
</reference>
<dbReference type="AlphaFoldDB" id="A0A8K0KQD3"/>
<name>A0A8K0KQD3_LADFU</name>
<gene>
    <name evidence="2" type="ORF">J437_LFUL019310</name>
</gene>
<feature type="compositionally biased region" description="Polar residues" evidence="1">
    <location>
        <begin position="49"/>
        <end position="58"/>
    </location>
</feature>
<organism evidence="2 3">
    <name type="scientific">Ladona fulva</name>
    <name type="common">Scarce chaser dragonfly</name>
    <name type="synonym">Libellula fulva</name>
    <dbReference type="NCBI Taxonomy" id="123851"/>
    <lineage>
        <taxon>Eukaryota</taxon>
        <taxon>Metazoa</taxon>
        <taxon>Ecdysozoa</taxon>
        <taxon>Arthropoda</taxon>
        <taxon>Hexapoda</taxon>
        <taxon>Insecta</taxon>
        <taxon>Pterygota</taxon>
        <taxon>Palaeoptera</taxon>
        <taxon>Odonata</taxon>
        <taxon>Epiprocta</taxon>
        <taxon>Anisoptera</taxon>
        <taxon>Libelluloidea</taxon>
        <taxon>Libellulidae</taxon>
        <taxon>Ladona</taxon>
    </lineage>
</organism>
<dbReference type="EMBL" id="KZ309747">
    <property type="protein sequence ID" value="KAG8239611.1"/>
    <property type="molecule type" value="Genomic_DNA"/>
</dbReference>
<dbReference type="Gene3D" id="3.60.10.10">
    <property type="entry name" value="Endonuclease/exonuclease/phosphatase"/>
    <property type="match status" value="1"/>
</dbReference>
<evidence type="ECO:0000313" key="2">
    <source>
        <dbReference type="EMBL" id="KAG8239611.1"/>
    </source>
</evidence>
<dbReference type="SUPFAM" id="SSF56219">
    <property type="entry name" value="DNase I-like"/>
    <property type="match status" value="1"/>
</dbReference>
<feature type="compositionally biased region" description="Basic and acidic residues" evidence="1">
    <location>
        <begin position="112"/>
        <end position="123"/>
    </location>
</feature>
<feature type="region of interest" description="Disordered" evidence="1">
    <location>
        <begin position="49"/>
        <end position="75"/>
    </location>
</feature>
<accession>A0A8K0KQD3</accession>
<evidence type="ECO:0008006" key="4">
    <source>
        <dbReference type="Google" id="ProtNLM"/>
    </source>
</evidence>